<dbReference type="InterPro" id="IPR013324">
    <property type="entry name" value="RNA_pol_sigma_r3/r4-like"/>
</dbReference>
<dbReference type="NCBIfam" id="TIGR02937">
    <property type="entry name" value="sigma70-ECF"/>
    <property type="match status" value="1"/>
</dbReference>
<dbReference type="Gene3D" id="1.10.1740.10">
    <property type="match status" value="1"/>
</dbReference>
<evidence type="ECO:0000313" key="9">
    <source>
        <dbReference type="Proteomes" id="UP000614200"/>
    </source>
</evidence>
<evidence type="ECO:0000259" key="7">
    <source>
        <dbReference type="Pfam" id="PF04545"/>
    </source>
</evidence>
<comment type="similarity">
    <text evidence="1">Belongs to the sigma-70 factor family. ECF subfamily.</text>
</comment>
<proteinExistence type="inferred from homology"/>
<keyword evidence="5" id="KW-0804">Transcription</keyword>
<dbReference type="InterPro" id="IPR007627">
    <property type="entry name" value="RNA_pol_sigma70_r2"/>
</dbReference>
<evidence type="ECO:0000256" key="1">
    <source>
        <dbReference type="ARBA" id="ARBA00010641"/>
    </source>
</evidence>
<dbReference type="InterPro" id="IPR036388">
    <property type="entry name" value="WH-like_DNA-bd_sf"/>
</dbReference>
<dbReference type="PANTHER" id="PTHR43133">
    <property type="entry name" value="RNA POLYMERASE ECF-TYPE SIGMA FACTO"/>
    <property type="match status" value="1"/>
</dbReference>
<protein>
    <submittedName>
        <fullName evidence="8">Sigma-70 family RNA polymerase sigma factor</fullName>
    </submittedName>
</protein>
<dbReference type="InterPro" id="IPR013325">
    <property type="entry name" value="RNA_pol_sigma_r2"/>
</dbReference>
<sequence>MDSEEFAKHIEQIRMKLYKTALLYIGNESAAIDILDETVYKALRGYKKLRQPEYFDTWITRILINECHNERKRLKRCSPMAELPESAVEDFDALPLKEAVGCLPKALKEVVILRYFSGYTLKDTANALQIPLGTAATRQRRALALLRIELGEEEVV</sequence>
<keyword evidence="4" id="KW-0238">DNA-binding</keyword>
<gene>
    <name evidence="8" type="ORF">ISU02_08080</name>
</gene>
<evidence type="ECO:0000313" key="8">
    <source>
        <dbReference type="EMBL" id="MBF4693074.1"/>
    </source>
</evidence>
<dbReference type="RefSeq" id="WP_194701305.1">
    <property type="nucleotide sequence ID" value="NZ_JADKNH010000004.1"/>
</dbReference>
<dbReference type="Gene3D" id="1.10.10.10">
    <property type="entry name" value="Winged helix-like DNA-binding domain superfamily/Winged helix DNA-binding domain"/>
    <property type="match status" value="1"/>
</dbReference>
<evidence type="ECO:0000256" key="4">
    <source>
        <dbReference type="ARBA" id="ARBA00023125"/>
    </source>
</evidence>
<evidence type="ECO:0000256" key="2">
    <source>
        <dbReference type="ARBA" id="ARBA00023015"/>
    </source>
</evidence>
<dbReference type="SUPFAM" id="SSF88659">
    <property type="entry name" value="Sigma3 and sigma4 domains of RNA polymerase sigma factors"/>
    <property type="match status" value="1"/>
</dbReference>
<dbReference type="SUPFAM" id="SSF88946">
    <property type="entry name" value="Sigma2 domain of RNA polymerase sigma factors"/>
    <property type="match status" value="1"/>
</dbReference>
<feature type="domain" description="RNA polymerase sigma-70 region 4" evidence="7">
    <location>
        <begin position="101"/>
        <end position="147"/>
    </location>
</feature>
<dbReference type="CDD" id="cd06171">
    <property type="entry name" value="Sigma70_r4"/>
    <property type="match status" value="1"/>
</dbReference>
<name>A0ABR9ZRJ3_9FIRM</name>
<reference evidence="8 9" key="1">
    <citation type="submission" date="2020-11" db="EMBL/GenBank/DDBJ databases">
        <title>Fusibacter basophilias sp. nov.</title>
        <authorList>
            <person name="Qiu D."/>
        </authorList>
    </citation>
    <scope>NUCLEOTIDE SEQUENCE [LARGE SCALE GENOMIC DNA]</scope>
    <source>
        <strain evidence="8 9">Q10-2</strain>
    </source>
</reference>
<feature type="domain" description="RNA polymerase sigma-70 region 2" evidence="6">
    <location>
        <begin position="11"/>
        <end position="76"/>
    </location>
</feature>
<dbReference type="InterPro" id="IPR014284">
    <property type="entry name" value="RNA_pol_sigma-70_dom"/>
</dbReference>
<dbReference type="InterPro" id="IPR039425">
    <property type="entry name" value="RNA_pol_sigma-70-like"/>
</dbReference>
<accession>A0ABR9ZRJ3</accession>
<organism evidence="8 9">
    <name type="scientific">Fusibacter ferrireducens</name>
    <dbReference type="NCBI Taxonomy" id="2785058"/>
    <lineage>
        <taxon>Bacteria</taxon>
        <taxon>Bacillati</taxon>
        <taxon>Bacillota</taxon>
        <taxon>Clostridia</taxon>
        <taxon>Eubacteriales</taxon>
        <taxon>Eubacteriales Family XII. Incertae Sedis</taxon>
        <taxon>Fusibacter</taxon>
    </lineage>
</organism>
<keyword evidence="2" id="KW-0805">Transcription regulation</keyword>
<dbReference type="EMBL" id="JADKNH010000004">
    <property type="protein sequence ID" value="MBF4693074.1"/>
    <property type="molecule type" value="Genomic_DNA"/>
</dbReference>
<dbReference type="Pfam" id="PF04542">
    <property type="entry name" value="Sigma70_r2"/>
    <property type="match status" value="1"/>
</dbReference>
<dbReference type="InterPro" id="IPR007630">
    <property type="entry name" value="RNA_pol_sigma70_r4"/>
</dbReference>
<dbReference type="Pfam" id="PF04545">
    <property type="entry name" value="Sigma70_r4"/>
    <property type="match status" value="1"/>
</dbReference>
<evidence type="ECO:0000259" key="6">
    <source>
        <dbReference type="Pfam" id="PF04542"/>
    </source>
</evidence>
<evidence type="ECO:0000256" key="3">
    <source>
        <dbReference type="ARBA" id="ARBA00023082"/>
    </source>
</evidence>
<dbReference type="PANTHER" id="PTHR43133:SF51">
    <property type="entry name" value="RNA POLYMERASE SIGMA FACTOR"/>
    <property type="match status" value="1"/>
</dbReference>
<keyword evidence="9" id="KW-1185">Reference proteome</keyword>
<keyword evidence="3" id="KW-0731">Sigma factor</keyword>
<comment type="caution">
    <text evidence="8">The sequence shown here is derived from an EMBL/GenBank/DDBJ whole genome shotgun (WGS) entry which is preliminary data.</text>
</comment>
<evidence type="ECO:0000256" key="5">
    <source>
        <dbReference type="ARBA" id="ARBA00023163"/>
    </source>
</evidence>
<dbReference type="Proteomes" id="UP000614200">
    <property type="component" value="Unassembled WGS sequence"/>
</dbReference>